<accession>A0A0D3JVQ1</accession>
<evidence type="ECO:0000313" key="2">
    <source>
        <dbReference type="Proteomes" id="UP000013827"/>
    </source>
</evidence>
<dbReference type="GeneID" id="17265929"/>
<dbReference type="PaxDb" id="2903-EOD20384"/>
<dbReference type="InterPro" id="IPR029063">
    <property type="entry name" value="SAM-dependent_MTases_sf"/>
</dbReference>
<dbReference type="KEGG" id="ehx:EMIHUDRAFT_235590"/>
<dbReference type="HOGENOM" id="CLU_1186871_0_0_1"/>
<keyword evidence="2" id="KW-1185">Reference proteome</keyword>
<dbReference type="RefSeq" id="XP_005780015.1">
    <property type="nucleotide sequence ID" value="XM_005779958.1"/>
</dbReference>
<dbReference type="GeneID" id="17273130"/>
<dbReference type="Pfam" id="PF10294">
    <property type="entry name" value="Methyltransf_16"/>
    <property type="match status" value="1"/>
</dbReference>
<dbReference type="EnsemblProtists" id="EOD27586">
    <property type="protein sequence ID" value="EOD27586"/>
    <property type="gene ID" value="EMIHUDRAFT_235590"/>
</dbReference>
<dbReference type="RefSeq" id="XP_005772813.1">
    <property type="nucleotide sequence ID" value="XM_005772756.1"/>
</dbReference>
<dbReference type="InterPro" id="IPR019410">
    <property type="entry name" value="Methyltransf_16"/>
</dbReference>
<dbReference type="PANTHER" id="PTHR14614">
    <property type="entry name" value="HEPATOCELLULAR CARCINOMA-ASSOCIATED ANTIGEN"/>
    <property type="match status" value="1"/>
</dbReference>
<protein>
    <submittedName>
        <fullName evidence="1">Uncharacterized protein</fullName>
    </submittedName>
</protein>
<sequence length="234" mass="24942">MGLVHEFPLSDSGDVVVRILSDVNGSWGGTCGASLWAASTAAFPWIIATEERRCLFKDCAVLELGAGLGLFGIALSKAGAARATLTDLPLQLPLLQHNISSNLDRRSGCTVEARALEWGTPLPAWAASQRWDLIAAVPALAATLASLLRRSPGARALLALPDRAEFDEPADGRPDYRVLFDQLSLPEHGCLAAVQIGCISSEEAGTLESEIHLFLVLQRDEQGEQRDASSSART</sequence>
<proteinExistence type="predicted"/>
<name>A0A0D3JVQ1_EMIH1</name>
<dbReference type="Proteomes" id="UP000013827">
    <property type="component" value="Unassembled WGS sequence"/>
</dbReference>
<dbReference type="KEGG" id="ehx:EMIHUDRAFT_242054"/>
<reference evidence="2" key="1">
    <citation type="journal article" date="2013" name="Nature">
        <title>Pan genome of the phytoplankton Emiliania underpins its global distribution.</title>
        <authorList>
            <person name="Read B.A."/>
            <person name="Kegel J."/>
            <person name="Klute M.J."/>
            <person name="Kuo A."/>
            <person name="Lefebvre S.C."/>
            <person name="Maumus F."/>
            <person name="Mayer C."/>
            <person name="Miller J."/>
            <person name="Monier A."/>
            <person name="Salamov A."/>
            <person name="Young J."/>
            <person name="Aguilar M."/>
            <person name="Claverie J.M."/>
            <person name="Frickenhaus S."/>
            <person name="Gonzalez K."/>
            <person name="Herman E.K."/>
            <person name="Lin Y.C."/>
            <person name="Napier J."/>
            <person name="Ogata H."/>
            <person name="Sarno A.F."/>
            <person name="Shmutz J."/>
            <person name="Schroeder D."/>
            <person name="de Vargas C."/>
            <person name="Verret F."/>
            <person name="von Dassow P."/>
            <person name="Valentin K."/>
            <person name="Van de Peer Y."/>
            <person name="Wheeler G."/>
            <person name="Dacks J.B."/>
            <person name="Delwiche C.F."/>
            <person name="Dyhrman S.T."/>
            <person name="Glockner G."/>
            <person name="John U."/>
            <person name="Richards T."/>
            <person name="Worden A.Z."/>
            <person name="Zhang X."/>
            <person name="Grigoriev I.V."/>
            <person name="Allen A.E."/>
            <person name="Bidle K."/>
            <person name="Borodovsky M."/>
            <person name="Bowler C."/>
            <person name="Brownlee C."/>
            <person name="Cock J.M."/>
            <person name="Elias M."/>
            <person name="Gladyshev V.N."/>
            <person name="Groth M."/>
            <person name="Guda C."/>
            <person name="Hadaegh A."/>
            <person name="Iglesias-Rodriguez M.D."/>
            <person name="Jenkins J."/>
            <person name="Jones B.M."/>
            <person name="Lawson T."/>
            <person name="Leese F."/>
            <person name="Lindquist E."/>
            <person name="Lobanov A."/>
            <person name="Lomsadze A."/>
            <person name="Malik S.B."/>
            <person name="Marsh M.E."/>
            <person name="Mackinder L."/>
            <person name="Mock T."/>
            <person name="Mueller-Roeber B."/>
            <person name="Pagarete A."/>
            <person name="Parker M."/>
            <person name="Probert I."/>
            <person name="Quesneville H."/>
            <person name="Raines C."/>
            <person name="Rensing S.A."/>
            <person name="Riano-Pachon D.M."/>
            <person name="Richier S."/>
            <person name="Rokitta S."/>
            <person name="Shiraiwa Y."/>
            <person name="Soanes D.M."/>
            <person name="van der Giezen M."/>
            <person name="Wahlund T.M."/>
            <person name="Williams B."/>
            <person name="Wilson W."/>
            <person name="Wolfe G."/>
            <person name="Wurch L.L."/>
        </authorList>
    </citation>
    <scope>NUCLEOTIDE SEQUENCE</scope>
</reference>
<reference evidence="1" key="2">
    <citation type="submission" date="2024-10" db="UniProtKB">
        <authorList>
            <consortium name="EnsemblProtists"/>
        </authorList>
    </citation>
    <scope>IDENTIFICATION</scope>
</reference>
<evidence type="ECO:0000313" key="1">
    <source>
        <dbReference type="EnsemblProtists" id="EOD27586"/>
    </source>
</evidence>
<dbReference type="PANTHER" id="PTHR14614:SF132">
    <property type="entry name" value="PROTEIN-LYSINE METHYLTRANSFERASE C42C1.13"/>
    <property type="match status" value="1"/>
</dbReference>
<dbReference type="SUPFAM" id="SSF53335">
    <property type="entry name" value="S-adenosyl-L-methionine-dependent methyltransferases"/>
    <property type="match status" value="1"/>
</dbReference>
<dbReference type="AlphaFoldDB" id="A0A0D3JVQ1"/>
<dbReference type="EnsemblProtists" id="EOD20384">
    <property type="protein sequence ID" value="EOD20384"/>
    <property type="gene ID" value="EMIHUDRAFT_242054"/>
</dbReference>
<dbReference type="Gene3D" id="3.40.50.150">
    <property type="entry name" value="Vaccinia Virus protein VP39"/>
    <property type="match status" value="1"/>
</dbReference>
<dbReference type="OMA" id="PWIIATE"/>
<organism evidence="1 2">
    <name type="scientific">Emiliania huxleyi (strain CCMP1516)</name>
    <dbReference type="NCBI Taxonomy" id="280463"/>
    <lineage>
        <taxon>Eukaryota</taxon>
        <taxon>Haptista</taxon>
        <taxon>Haptophyta</taxon>
        <taxon>Prymnesiophyceae</taxon>
        <taxon>Isochrysidales</taxon>
        <taxon>Noelaerhabdaceae</taxon>
        <taxon>Emiliania</taxon>
    </lineage>
</organism>